<dbReference type="InterPro" id="IPR050557">
    <property type="entry name" value="RTX_toxin/Mannuronan_C5-epim"/>
</dbReference>
<dbReference type="EMBL" id="QOKW01000001">
    <property type="protein sequence ID" value="KAA0684126.1"/>
    <property type="molecule type" value="Genomic_DNA"/>
</dbReference>
<sequence length="671" mass="70417">MAQTKIAVFTATMQGTGTEPWITDGTASGTHLLADIRPGEQGSAPQDAVVAGGKIFFTADDGLHGRELWVTDGTSGGTRLFDVAVGAVSGAPDDLTVVGDRLFFTAEDGVHGRELWVSDGTAAGTRMVADLMPGSQGSSPSALTAAHGRIYLHADGAAQDGIWSSDGTAAGTRLFHEMEPLPPWSYGITLVGMSDGRLAFHEGSASWPSKLTVANPDGTATAFTDLVPGGGAVRYAATPEGIVASVTNVIDWTGSMEWPTAVRHSTFWVTDGTPDGTRYLGDLTTQGWDLVRIVGVRDGQVVFSSDMDTYRVEQGSASRIGVLDEATGTVSFLPGQELANPLGWLDQGASDEGSRLLFLDENHWSGSQRLMATDGTPEGTAELHRNDWMYQDIEIAGDRAFFLTDGNGTDPGGLWVTDGTPEGTRQVRDTAGGAFGDKLLGDLDGRMLGFDRDHFANTDRFFLSDGTADGTVVLAELPPGMGNDYWDHTAKLLGVIAAPDGIHRGSEGDDTLLGGDGADRIHGLAGDDRILAGAGDDRLNGGAGADVIDGADGDDRLYGMSGRDILIPGKGRDIVDGGAGDDVLIAERDGESDQFFFAPGSGADVLTAFDPLLDVIILKGFERDIGTAAWRTEHVSERGSSVHIDLGSGDSILVLDAMAQDLRFTVIDPMP</sequence>
<dbReference type="PANTHER" id="PTHR38340:SF1">
    <property type="entry name" value="S-LAYER PROTEIN"/>
    <property type="match status" value="1"/>
</dbReference>
<dbReference type="InterPro" id="IPR018511">
    <property type="entry name" value="Hemolysin-typ_Ca-bd_CS"/>
</dbReference>
<dbReference type="OrthoDB" id="5242130at2"/>
<evidence type="ECO:0000256" key="2">
    <source>
        <dbReference type="ARBA" id="ARBA00022525"/>
    </source>
</evidence>
<comment type="caution">
    <text evidence="3">The sequence shown here is derived from an EMBL/GenBank/DDBJ whole genome shotgun (WGS) entry which is preliminary data.</text>
</comment>
<dbReference type="InterPro" id="IPR001343">
    <property type="entry name" value="Hemolysn_Ca-bd"/>
</dbReference>
<dbReference type="GO" id="GO:0005576">
    <property type="term" value="C:extracellular region"/>
    <property type="evidence" value="ECO:0007669"/>
    <property type="project" value="UniProtKB-SubCell"/>
</dbReference>
<dbReference type="PANTHER" id="PTHR38340">
    <property type="entry name" value="S-LAYER PROTEIN"/>
    <property type="match status" value="1"/>
</dbReference>
<gene>
    <name evidence="3" type="ORF">DS843_01430</name>
</gene>
<dbReference type="InterPro" id="IPR030916">
    <property type="entry name" value="ELWxxDGT_rpt"/>
</dbReference>
<protein>
    <submittedName>
        <fullName evidence="3">Uncharacterized protein</fullName>
    </submittedName>
</protein>
<organism evidence="3 4">
    <name type="scientific">Roseomonas genomospecies 6</name>
    <dbReference type="NCBI Taxonomy" id="214106"/>
    <lineage>
        <taxon>Bacteria</taxon>
        <taxon>Pseudomonadati</taxon>
        <taxon>Pseudomonadota</taxon>
        <taxon>Alphaproteobacteria</taxon>
        <taxon>Acetobacterales</taxon>
        <taxon>Roseomonadaceae</taxon>
        <taxon>Roseomonas</taxon>
    </lineage>
</organism>
<proteinExistence type="predicted"/>
<dbReference type="Pfam" id="PF00353">
    <property type="entry name" value="HemolysinCabind"/>
    <property type="match status" value="2"/>
</dbReference>
<accession>A0A9W7NP17</accession>
<keyword evidence="2" id="KW-0964">Secreted</keyword>
<dbReference type="SUPFAM" id="SSF51120">
    <property type="entry name" value="beta-Roll"/>
    <property type="match status" value="1"/>
</dbReference>
<name>A0A9W7NP17_9PROT</name>
<comment type="subcellular location">
    <subcellularLocation>
        <location evidence="1">Secreted</location>
    </subcellularLocation>
</comment>
<dbReference type="InterPro" id="IPR011049">
    <property type="entry name" value="Serralysin-like_metalloprot_C"/>
</dbReference>
<dbReference type="GO" id="GO:0005509">
    <property type="term" value="F:calcium ion binding"/>
    <property type="evidence" value="ECO:0007669"/>
    <property type="project" value="InterPro"/>
</dbReference>
<evidence type="ECO:0000313" key="3">
    <source>
        <dbReference type="EMBL" id="KAA0684126.1"/>
    </source>
</evidence>
<dbReference type="PRINTS" id="PR00313">
    <property type="entry name" value="CABNDNGRPT"/>
</dbReference>
<dbReference type="AlphaFoldDB" id="A0A9W7NP17"/>
<reference evidence="3 4" key="1">
    <citation type="submission" date="2018-07" db="EMBL/GenBank/DDBJ databases">
        <title>Genome sequence of Azospirillum sp. ATCC 49961.</title>
        <authorList>
            <person name="Sant'Anna F.H."/>
            <person name="Baldani J.I."/>
            <person name="Zilli J.E."/>
            <person name="Reis V.M."/>
            <person name="Hartmann A."/>
            <person name="Cruz L."/>
            <person name="de Souza E.M."/>
            <person name="de Oliveira Pedrosa F."/>
            <person name="Passaglia L.M.P."/>
        </authorList>
    </citation>
    <scope>NUCLEOTIDE SEQUENCE [LARGE SCALE GENOMIC DNA]</scope>
    <source>
        <strain evidence="3 4">ATCC 49961</strain>
    </source>
</reference>
<dbReference type="NCBIfam" id="TIGR04534">
    <property type="entry name" value="ELWxxDGT_rpt"/>
    <property type="match status" value="1"/>
</dbReference>
<dbReference type="Proteomes" id="UP000480854">
    <property type="component" value="Unassembled WGS sequence"/>
</dbReference>
<dbReference type="RefSeq" id="WP_149467108.1">
    <property type="nucleotide sequence ID" value="NZ_QOKW01000001.1"/>
</dbReference>
<dbReference type="Gene3D" id="2.150.10.10">
    <property type="entry name" value="Serralysin-like metalloprotease, C-terminal"/>
    <property type="match status" value="1"/>
</dbReference>
<evidence type="ECO:0000256" key="1">
    <source>
        <dbReference type="ARBA" id="ARBA00004613"/>
    </source>
</evidence>
<dbReference type="PROSITE" id="PS00330">
    <property type="entry name" value="HEMOLYSIN_CALCIUM"/>
    <property type="match status" value="1"/>
</dbReference>
<evidence type="ECO:0000313" key="4">
    <source>
        <dbReference type="Proteomes" id="UP000480854"/>
    </source>
</evidence>
<keyword evidence="4" id="KW-1185">Reference proteome</keyword>